<dbReference type="PANTHER" id="PTHR30027">
    <property type="entry name" value="RIBOSOMAL RNA SMALL SUBUNIT METHYLTRANSFERASE E"/>
    <property type="match status" value="1"/>
</dbReference>
<evidence type="ECO:0000256" key="1">
    <source>
        <dbReference type="ARBA" id="ARBA00004496"/>
    </source>
</evidence>
<accession>A0A1H9R4J7</accession>
<dbReference type="NCBIfam" id="TIGR00046">
    <property type="entry name" value="RsmE family RNA methyltransferase"/>
    <property type="match status" value="1"/>
</dbReference>
<evidence type="ECO:0000313" key="15">
    <source>
        <dbReference type="EMBL" id="SER66863.1"/>
    </source>
</evidence>
<organism evidence="15 16">
    <name type="scientific">Isobaculum melis</name>
    <dbReference type="NCBI Taxonomy" id="142588"/>
    <lineage>
        <taxon>Bacteria</taxon>
        <taxon>Bacillati</taxon>
        <taxon>Bacillota</taxon>
        <taxon>Bacilli</taxon>
        <taxon>Lactobacillales</taxon>
        <taxon>Carnobacteriaceae</taxon>
        <taxon>Isobaculum</taxon>
    </lineage>
</organism>
<keyword evidence="9 12" id="KW-0949">S-adenosyl-L-methionine</keyword>
<keyword evidence="7 12" id="KW-0489">Methyltransferase</keyword>
<dbReference type="FunFam" id="3.40.1280.10:FF:000020">
    <property type="entry name" value="Ribosomal RNA small subunit methyltransferase E"/>
    <property type="match status" value="1"/>
</dbReference>
<dbReference type="GO" id="GO:0070042">
    <property type="term" value="F:rRNA (uridine-N3-)-methyltransferase activity"/>
    <property type="evidence" value="ECO:0007669"/>
    <property type="project" value="TreeGrafter"/>
</dbReference>
<feature type="domain" description="Ribosomal RNA small subunit methyltransferase E methyltransferase" evidence="13">
    <location>
        <begin position="74"/>
        <end position="246"/>
    </location>
</feature>
<evidence type="ECO:0000259" key="13">
    <source>
        <dbReference type="Pfam" id="PF04452"/>
    </source>
</evidence>
<name>A0A1H9R4J7_9LACT</name>
<dbReference type="SUPFAM" id="SSF88697">
    <property type="entry name" value="PUA domain-like"/>
    <property type="match status" value="1"/>
</dbReference>
<evidence type="ECO:0000256" key="2">
    <source>
        <dbReference type="ARBA" id="ARBA00005528"/>
    </source>
</evidence>
<comment type="similarity">
    <text evidence="2 12">Belongs to the RNA methyltransferase RsmE family.</text>
</comment>
<dbReference type="Gene3D" id="2.40.240.20">
    <property type="entry name" value="Hypothetical PUA domain-like, domain 1"/>
    <property type="match status" value="1"/>
</dbReference>
<dbReference type="InterPro" id="IPR015947">
    <property type="entry name" value="PUA-like_sf"/>
</dbReference>
<evidence type="ECO:0000256" key="6">
    <source>
        <dbReference type="ARBA" id="ARBA00022552"/>
    </source>
</evidence>
<comment type="subcellular location">
    <subcellularLocation>
        <location evidence="1 12">Cytoplasm</location>
    </subcellularLocation>
</comment>
<evidence type="ECO:0000256" key="10">
    <source>
        <dbReference type="ARBA" id="ARBA00025699"/>
    </source>
</evidence>
<keyword evidence="6 12" id="KW-0698">rRNA processing</keyword>
<dbReference type="InterPro" id="IPR006700">
    <property type="entry name" value="RsmE"/>
</dbReference>
<proteinExistence type="inferred from homology"/>
<dbReference type="NCBIfam" id="NF008691">
    <property type="entry name" value="PRK11713.1-4"/>
    <property type="match status" value="1"/>
</dbReference>
<dbReference type="EC" id="2.1.1.193" evidence="3 12"/>
<feature type="domain" description="Ribosomal RNA small subunit methyltransferase E PUA-like" evidence="14">
    <location>
        <begin position="20"/>
        <end position="64"/>
    </location>
</feature>
<sequence>MQRYFLEKELAENQLQEIVITGEQHHHMNRVMRMKEATQVYLVFPSGRSIIAEIITINQEQVSLKWIADEVAEKELPIQVTIASGLPKQDKLEFVVQKITELGAAAFIPFQGHFSITKWDHKKATKKIERLQKIALEAAEQSHRRKVPTIYPLATSIEEIAQQAADYDYCLVAYEESAKENEQAVFAKVLQQVKPGEKILVVFGPEGGLAPKEIEQLETAGFLLCGLGPRILRTETAPLYVLSAISYVTELKQ</sequence>
<evidence type="ECO:0000259" key="14">
    <source>
        <dbReference type="Pfam" id="PF20260"/>
    </source>
</evidence>
<evidence type="ECO:0000256" key="9">
    <source>
        <dbReference type="ARBA" id="ARBA00022691"/>
    </source>
</evidence>
<evidence type="ECO:0000256" key="12">
    <source>
        <dbReference type="PIRNR" id="PIRNR015601"/>
    </source>
</evidence>
<keyword evidence="16" id="KW-1185">Reference proteome</keyword>
<comment type="catalytic activity">
    <reaction evidence="11 12">
        <text>uridine(1498) in 16S rRNA + S-adenosyl-L-methionine = N(3)-methyluridine(1498) in 16S rRNA + S-adenosyl-L-homocysteine + H(+)</text>
        <dbReference type="Rhea" id="RHEA:42920"/>
        <dbReference type="Rhea" id="RHEA-COMP:10283"/>
        <dbReference type="Rhea" id="RHEA-COMP:10284"/>
        <dbReference type="ChEBI" id="CHEBI:15378"/>
        <dbReference type="ChEBI" id="CHEBI:57856"/>
        <dbReference type="ChEBI" id="CHEBI:59789"/>
        <dbReference type="ChEBI" id="CHEBI:65315"/>
        <dbReference type="ChEBI" id="CHEBI:74502"/>
        <dbReference type="EC" id="2.1.1.193"/>
    </reaction>
</comment>
<dbReference type="InterPro" id="IPR046887">
    <property type="entry name" value="RsmE_PUA-like"/>
</dbReference>
<dbReference type="Pfam" id="PF20260">
    <property type="entry name" value="PUA_4"/>
    <property type="match status" value="1"/>
</dbReference>
<dbReference type="Gene3D" id="3.40.1280.10">
    <property type="match status" value="1"/>
</dbReference>
<evidence type="ECO:0000256" key="7">
    <source>
        <dbReference type="ARBA" id="ARBA00022603"/>
    </source>
</evidence>
<dbReference type="InterPro" id="IPR046886">
    <property type="entry name" value="RsmE_MTase_dom"/>
</dbReference>
<dbReference type="Proteomes" id="UP000198948">
    <property type="component" value="Unassembled WGS sequence"/>
</dbReference>
<dbReference type="InterPro" id="IPR029026">
    <property type="entry name" value="tRNA_m1G_MTases_N"/>
</dbReference>
<dbReference type="AlphaFoldDB" id="A0A1H9R4J7"/>
<dbReference type="RefSeq" id="WP_092650393.1">
    <property type="nucleotide sequence ID" value="NZ_FOHA01000003.1"/>
</dbReference>
<protein>
    <recommendedName>
        <fullName evidence="4 12">Ribosomal RNA small subunit methyltransferase E</fullName>
        <ecNumber evidence="3 12">2.1.1.193</ecNumber>
    </recommendedName>
</protein>
<evidence type="ECO:0000256" key="8">
    <source>
        <dbReference type="ARBA" id="ARBA00022679"/>
    </source>
</evidence>
<dbReference type="CDD" id="cd18084">
    <property type="entry name" value="RsmE-like"/>
    <property type="match status" value="1"/>
</dbReference>
<dbReference type="InterPro" id="IPR029028">
    <property type="entry name" value="Alpha/beta_knot_MTases"/>
</dbReference>
<evidence type="ECO:0000313" key="16">
    <source>
        <dbReference type="Proteomes" id="UP000198948"/>
    </source>
</evidence>
<evidence type="ECO:0000256" key="5">
    <source>
        <dbReference type="ARBA" id="ARBA00022490"/>
    </source>
</evidence>
<evidence type="ECO:0000256" key="3">
    <source>
        <dbReference type="ARBA" id="ARBA00012328"/>
    </source>
</evidence>
<evidence type="ECO:0000256" key="11">
    <source>
        <dbReference type="ARBA" id="ARBA00047944"/>
    </source>
</evidence>
<gene>
    <name evidence="15" type="ORF">SAMN04488559_10313</name>
</gene>
<dbReference type="SUPFAM" id="SSF75217">
    <property type="entry name" value="alpha/beta knot"/>
    <property type="match status" value="1"/>
</dbReference>
<reference evidence="15 16" key="1">
    <citation type="submission" date="2016-10" db="EMBL/GenBank/DDBJ databases">
        <authorList>
            <person name="de Groot N.N."/>
        </authorList>
    </citation>
    <scope>NUCLEOTIDE SEQUENCE [LARGE SCALE GENOMIC DNA]</scope>
    <source>
        <strain evidence="15 16">DSM 13760</strain>
    </source>
</reference>
<dbReference type="GO" id="GO:0070475">
    <property type="term" value="P:rRNA base methylation"/>
    <property type="evidence" value="ECO:0007669"/>
    <property type="project" value="TreeGrafter"/>
</dbReference>
<keyword evidence="5 12" id="KW-0963">Cytoplasm</keyword>
<dbReference type="STRING" id="142588.SAMN04488559_10313"/>
<comment type="function">
    <text evidence="10 12">Specifically methylates the N3 position of the uracil ring of uridine 1498 (m3U1498) in 16S rRNA. Acts on the fully assembled 30S ribosomal subunit.</text>
</comment>
<dbReference type="GO" id="GO:0005737">
    <property type="term" value="C:cytoplasm"/>
    <property type="evidence" value="ECO:0007669"/>
    <property type="project" value="UniProtKB-SubCell"/>
</dbReference>
<keyword evidence="8 12" id="KW-0808">Transferase</keyword>
<dbReference type="EMBL" id="FOHA01000003">
    <property type="protein sequence ID" value="SER66863.1"/>
    <property type="molecule type" value="Genomic_DNA"/>
</dbReference>
<dbReference type="PANTHER" id="PTHR30027:SF3">
    <property type="entry name" value="16S RRNA (URACIL(1498)-N(3))-METHYLTRANSFERASE"/>
    <property type="match status" value="1"/>
</dbReference>
<dbReference type="OrthoDB" id="9815641at2"/>
<dbReference type="Pfam" id="PF04452">
    <property type="entry name" value="Methyltrans_RNA"/>
    <property type="match status" value="1"/>
</dbReference>
<dbReference type="PIRSF" id="PIRSF015601">
    <property type="entry name" value="MTase_slr0722"/>
    <property type="match status" value="1"/>
</dbReference>
<evidence type="ECO:0000256" key="4">
    <source>
        <dbReference type="ARBA" id="ARBA00013673"/>
    </source>
</evidence>